<dbReference type="GO" id="GO:0016779">
    <property type="term" value="F:nucleotidyltransferase activity"/>
    <property type="evidence" value="ECO:0007669"/>
    <property type="project" value="UniProtKB-KW"/>
</dbReference>
<gene>
    <name evidence="1" type="ORF">NY014_01065</name>
</gene>
<name>A0ABT2G1P6_9BACT</name>
<dbReference type="Proteomes" id="UP001206788">
    <property type="component" value="Unassembled WGS sequence"/>
</dbReference>
<dbReference type="InterPro" id="IPR003329">
    <property type="entry name" value="Cytidylyl_trans"/>
</dbReference>
<accession>A0ABT2G1P6</accession>
<comment type="caution">
    <text evidence="1">The sequence shown here is derived from an EMBL/GenBank/DDBJ whole genome shotgun (WGS) entry which is preliminary data.</text>
</comment>
<dbReference type="RefSeq" id="WP_259412674.1">
    <property type="nucleotide sequence ID" value="NZ_JANWGH010000001.1"/>
</dbReference>
<dbReference type="PANTHER" id="PTHR21485:SF6">
    <property type="entry name" value="N-ACYLNEURAMINATE CYTIDYLYLTRANSFERASE-RELATED"/>
    <property type="match status" value="1"/>
</dbReference>
<sequence>MRILAIIPARGGSKGIPRKNIKSLGEKPLLFYTTSIAHRLQKISTVVLSTEDPEIAKVGRELGVDVPFLRPQELAQDQTPTLPVLQHALEYYHSKGQFFDAICLLEVTYPFRSLHHLDQAIEKFIKSKADSLITVLPVPSQYNPHWTFEEKDDGYLKIATGEEIIISRRQELPKAYFRDGCMYLVKSETLQKGSLYGKKISFYENIDDFYANIDTLEDWKKAEKMLNDYLATRPF</sequence>
<dbReference type="Pfam" id="PF02348">
    <property type="entry name" value="CTP_transf_3"/>
    <property type="match status" value="1"/>
</dbReference>
<protein>
    <submittedName>
        <fullName evidence="1">Acylneuraminate cytidylyltransferase family protein</fullName>
    </submittedName>
</protein>
<keyword evidence="2" id="KW-1185">Reference proteome</keyword>
<dbReference type="PANTHER" id="PTHR21485">
    <property type="entry name" value="HAD SUPERFAMILY MEMBERS CMAS AND KDSC"/>
    <property type="match status" value="1"/>
</dbReference>
<proteinExistence type="predicted"/>
<organism evidence="1 2">
    <name type="scientific">Algoriphagus limi</name>
    <dbReference type="NCBI Taxonomy" id="2975273"/>
    <lineage>
        <taxon>Bacteria</taxon>
        <taxon>Pseudomonadati</taxon>
        <taxon>Bacteroidota</taxon>
        <taxon>Cytophagia</taxon>
        <taxon>Cytophagales</taxon>
        <taxon>Cyclobacteriaceae</taxon>
        <taxon>Algoriphagus</taxon>
    </lineage>
</organism>
<evidence type="ECO:0000313" key="2">
    <source>
        <dbReference type="Proteomes" id="UP001206788"/>
    </source>
</evidence>
<keyword evidence="1" id="KW-0548">Nucleotidyltransferase</keyword>
<keyword evidence="1" id="KW-0808">Transferase</keyword>
<dbReference type="EMBL" id="JANWGH010000001">
    <property type="protein sequence ID" value="MCS5488997.1"/>
    <property type="molecule type" value="Genomic_DNA"/>
</dbReference>
<dbReference type="InterPro" id="IPR050793">
    <property type="entry name" value="CMP-NeuNAc_synthase"/>
</dbReference>
<dbReference type="InterPro" id="IPR029044">
    <property type="entry name" value="Nucleotide-diphossugar_trans"/>
</dbReference>
<dbReference type="Gene3D" id="3.90.550.10">
    <property type="entry name" value="Spore Coat Polysaccharide Biosynthesis Protein SpsA, Chain A"/>
    <property type="match status" value="1"/>
</dbReference>
<evidence type="ECO:0000313" key="1">
    <source>
        <dbReference type="EMBL" id="MCS5488997.1"/>
    </source>
</evidence>
<dbReference type="CDD" id="cd02513">
    <property type="entry name" value="CMP-NeuAc_Synthase"/>
    <property type="match status" value="1"/>
</dbReference>
<reference evidence="1 2" key="1">
    <citation type="submission" date="2022-08" db="EMBL/GenBank/DDBJ databases">
        <title>Algoriphagus sp. CAU 1643 isolated from mud.</title>
        <authorList>
            <person name="Kim W."/>
        </authorList>
    </citation>
    <scope>NUCLEOTIDE SEQUENCE [LARGE SCALE GENOMIC DNA]</scope>
    <source>
        <strain evidence="1 2">CAU 1643</strain>
    </source>
</reference>
<dbReference type="SUPFAM" id="SSF53448">
    <property type="entry name" value="Nucleotide-diphospho-sugar transferases"/>
    <property type="match status" value="1"/>
</dbReference>